<evidence type="ECO:0000256" key="1">
    <source>
        <dbReference type="SAM" id="MobiDB-lite"/>
    </source>
</evidence>
<gene>
    <name evidence="4" type="ORF">JOE21_003058</name>
</gene>
<feature type="signal peptide" evidence="2">
    <location>
        <begin position="1"/>
        <end position="22"/>
    </location>
</feature>
<reference evidence="4 5" key="1">
    <citation type="submission" date="2023-07" db="EMBL/GenBank/DDBJ databases">
        <title>Genomic Encyclopedia of Type Strains, Phase IV (KMG-IV): sequencing the most valuable type-strain genomes for metagenomic binning, comparative biology and taxonomic classification.</title>
        <authorList>
            <person name="Goeker M."/>
        </authorList>
    </citation>
    <scope>NUCLEOTIDE SEQUENCE [LARGE SCALE GENOMIC DNA]</scope>
    <source>
        <strain evidence="4 5">DSM 45903</strain>
    </source>
</reference>
<dbReference type="EC" id="1.4.99.-" evidence="4"/>
<dbReference type="RefSeq" id="WP_309867785.1">
    <property type="nucleotide sequence ID" value="NZ_JAVDQG010000007.1"/>
</dbReference>
<keyword evidence="5" id="KW-1185">Reference proteome</keyword>
<dbReference type="Gene3D" id="3.40.50.410">
    <property type="entry name" value="von Willebrand factor, type A domain"/>
    <property type="match status" value="2"/>
</dbReference>
<dbReference type="EMBL" id="JAVDQG010000007">
    <property type="protein sequence ID" value="MDR6227046.1"/>
    <property type="molecule type" value="Genomic_DNA"/>
</dbReference>
<accession>A0ABU1IQR4</accession>
<keyword evidence="4" id="KW-0560">Oxidoreductase</keyword>
<organism evidence="4 5">
    <name type="scientific">Desmospora profundinema</name>
    <dbReference type="NCBI Taxonomy" id="1571184"/>
    <lineage>
        <taxon>Bacteria</taxon>
        <taxon>Bacillati</taxon>
        <taxon>Bacillota</taxon>
        <taxon>Bacilli</taxon>
        <taxon>Bacillales</taxon>
        <taxon>Thermoactinomycetaceae</taxon>
        <taxon>Desmospora</taxon>
    </lineage>
</organism>
<keyword evidence="2" id="KW-0732">Signal</keyword>
<dbReference type="PROSITE" id="PS51257">
    <property type="entry name" value="PROKAR_LIPOPROTEIN"/>
    <property type="match status" value="1"/>
</dbReference>
<feature type="compositionally biased region" description="Basic and acidic residues" evidence="1">
    <location>
        <begin position="412"/>
        <end position="425"/>
    </location>
</feature>
<evidence type="ECO:0000313" key="5">
    <source>
        <dbReference type="Proteomes" id="UP001185012"/>
    </source>
</evidence>
<evidence type="ECO:0000313" key="4">
    <source>
        <dbReference type="EMBL" id="MDR6227046.1"/>
    </source>
</evidence>
<dbReference type="SUPFAM" id="SSF53300">
    <property type="entry name" value="vWA-like"/>
    <property type="match status" value="1"/>
</dbReference>
<feature type="chain" id="PRO_5045566859" evidence="2">
    <location>
        <begin position="23"/>
        <end position="432"/>
    </location>
</feature>
<dbReference type="SMART" id="SM00327">
    <property type="entry name" value="VWA"/>
    <property type="match status" value="1"/>
</dbReference>
<dbReference type="GO" id="GO:0016491">
    <property type="term" value="F:oxidoreductase activity"/>
    <property type="evidence" value="ECO:0007669"/>
    <property type="project" value="UniProtKB-KW"/>
</dbReference>
<evidence type="ECO:0000256" key="2">
    <source>
        <dbReference type="SAM" id="SignalP"/>
    </source>
</evidence>
<protein>
    <submittedName>
        <fullName evidence="4">D-amino-acid dehydrogenase/Ca-activated chloride channel family protein</fullName>
        <ecNumber evidence="4">1.4.99.-</ecNumber>
    </submittedName>
</protein>
<dbReference type="PROSITE" id="PS50234">
    <property type="entry name" value="VWFA"/>
    <property type="match status" value="1"/>
</dbReference>
<dbReference type="Pfam" id="PF13519">
    <property type="entry name" value="VWA_2"/>
    <property type="match status" value="1"/>
</dbReference>
<evidence type="ECO:0000259" key="3">
    <source>
        <dbReference type="PROSITE" id="PS50234"/>
    </source>
</evidence>
<dbReference type="InterPro" id="IPR002035">
    <property type="entry name" value="VWF_A"/>
</dbReference>
<name>A0ABU1IQR4_9BACL</name>
<comment type="caution">
    <text evidence="4">The sequence shown here is derived from an EMBL/GenBank/DDBJ whole genome shotgun (WGS) entry which is preliminary data.</text>
</comment>
<sequence>MSRSWFYLFLSITLLFSGCSFGTSKTEKNTLSAATDIDGMLKEGPGTYAGKQYDTDQVLQELEKLPENLSTEEAYNELIQLLAEDYQPIDKTIDEFDPSIQVKTSKPGDISRPENETHLNVVILLDASGSMAERVDGKTRMDLAKSAVQSFASSLPSDVHVGLRVYGHKGSNSRKDKEVSCNSNELVYPLKKYDEAAFQKALDRFQPTGWTPLAAAIESAGKDLEKQSSTSKQNVVYVVSDGEETCGGDPVAAARSLYESNIQAIVNIIGFDVDDAGQKALKQAADAGGGSYETVTDERDLSQYFTSEYEILKEKWTRWRKDSEKQVDDRDTINQNELHELAYKDALELVDKENQRLLDATKALKELGKIEDNYVLMQKVGKRKEKLKSHFIDRKNKIGVLVRQEQEERLKEIRETEKQEQKKIDEELEDLN</sequence>
<dbReference type="Proteomes" id="UP001185012">
    <property type="component" value="Unassembled WGS sequence"/>
</dbReference>
<feature type="region of interest" description="Disordered" evidence="1">
    <location>
        <begin position="412"/>
        <end position="432"/>
    </location>
</feature>
<dbReference type="InterPro" id="IPR036465">
    <property type="entry name" value="vWFA_dom_sf"/>
</dbReference>
<feature type="domain" description="VWFA" evidence="3">
    <location>
        <begin position="120"/>
        <end position="309"/>
    </location>
</feature>
<proteinExistence type="predicted"/>